<dbReference type="Gene3D" id="3.10.50.40">
    <property type="match status" value="2"/>
</dbReference>
<evidence type="ECO:0000256" key="1">
    <source>
        <dbReference type="ARBA" id="ARBA00000971"/>
    </source>
</evidence>
<dbReference type="PROSITE" id="PS50059">
    <property type="entry name" value="FKBP_PPIASE"/>
    <property type="match status" value="2"/>
</dbReference>
<evidence type="ECO:0000259" key="5">
    <source>
        <dbReference type="PROSITE" id="PS50059"/>
    </source>
</evidence>
<feature type="domain" description="PPIase FKBP-type" evidence="5">
    <location>
        <begin position="173"/>
        <end position="261"/>
    </location>
</feature>
<sequence>MTFAFPITADSIQSRVVIEGDGAVFTGKNMIEFEFAGYNGATGELLQQTEFDGKNPSPGFFGPDSVPNFCSALAGAKEGSRVVAIFPPKDAHDGRGVPSLGIGPNDSFVFIFDLSRVYLEQAQGSAVAPEAGLPAVVTTPTGIPGITIPNTEAPSELRIAQLIKGAGETVKSGDNVTMHYSGFLWADGSKFDSSWDKGSPAQFVVAQGQLIEGFLNAVVGQSVGSRVIAVIPPALGYGQQGSASIPPNSTLVFVIDILGTSSQ</sequence>
<evidence type="ECO:0000256" key="2">
    <source>
        <dbReference type="ARBA" id="ARBA00013194"/>
    </source>
</evidence>
<reference evidence="6" key="1">
    <citation type="submission" date="2020-05" db="EMBL/GenBank/DDBJ databases">
        <authorList>
            <person name="Chiriac C."/>
            <person name="Salcher M."/>
            <person name="Ghai R."/>
            <person name="Kavagutti S V."/>
        </authorList>
    </citation>
    <scope>NUCLEOTIDE SEQUENCE</scope>
</reference>
<protein>
    <recommendedName>
        <fullName evidence="2">peptidylprolyl isomerase</fullName>
        <ecNumber evidence="2">5.2.1.8</ecNumber>
    </recommendedName>
</protein>
<feature type="domain" description="PPIase FKBP-type" evidence="5">
    <location>
        <begin position="28"/>
        <end position="118"/>
    </location>
</feature>
<dbReference type="InterPro" id="IPR046357">
    <property type="entry name" value="PPIase_dom_sf"/>
</dbReference>
<dbReference type="PANTHER" id="PTHR43811">
    <property type="entry name" value="FKBP-TYPE PEPTIDYL-PROLYL CIS-TRANS ISOMERASE FKPA"/>
    <property type="match status" value="1"/>
</dbReference>
<name>A0A6J6DEY4_9ZZZZ</name>
<dbReference type="PANTHER" id="PTHR43811:SF19">
    <property type="entry name" value="39 KDA FK506-BINDING NUCLEAR PROTEIN"/>
    <property type="match status" value="1"/>
</dbReference>
<dbReference type="InterPro" id="IPR001179">
    <property type="entry name" value="PPIase_FKBP_dom"/>
</dbReference>
<accession>A0A6J6DEY4</accession>
<keyword evidence="3" id="KW-0697">Rotamase</keyword>
<evidence type="ECO:0000313" key="6">
    <source>
        <dbReference type="EMBL" id="CAB4562601.1"/>
    </source>
</evidence>
<evidence type="ECO:0000256" key="4">
    <source>
        <dbReference type="ARBA" id="ARBA00023235"/>
    </source>
</evidence>
<proteinExistence type="predicted"/>
<dbReference type="SUPFAM" id="SSF54534">
    <property type="entry name" value="FKBP-like"/>
    <property type="match status" value="2"/>
</dbReference>
<dbReference type="EC" id="5.2.1.8" evidence="2"/>
<organism evidence="6">
    <name type="scientific">freshwater metagenome</name>
    <dbReference type="NCBI Taxonomy" id="449393"/>
    <lineage>
        <taxon>unclassified sequences</taxon>
        <taxon>metagenomes</taxon>
        <taxon>ecological metagenomes</taxon>
    </lineage>
</organism>
<dbReference type="GO" id="GO:0003755">
    <property type="term" value="F:peptidyl-prolyl cis-trans isomerase activity"/>
    <property type="evidence" value="ECO:0007669"/>
    <property type="project" value="UniProtKB-KW"/>
</dbReference>
<gene>
    <name evidence="6" type="ORF">UFOPK1639_00547</name>
</gene>
<dbReference type="EMBL" id="CAEZTH010000052">
    <property type="protein sequence ID" value="CAB4562601.1"/>
    <property type="molecule type" value="Genomic_DNA"/>
</dbReference>
<evidence type="ECO:0000256" key="3">
    <source>
        <dbReference type="ARBA" id="ARBA00023110"/>
    </source>
</evidence>
<keyword evidence="4" id="KW-0413">Isomerase</keyword>
<comment type="catalytic activity">
    <reaction evidence="1">
        <text>[protein]-peptidylproline (omega=180) = [protein]-peptidylproline (omega=0)</text>
        <dbReference type="Rhea" id="RHEA:16237"/>
        <dbReference type="Rhea" id="RHEA-COMP:10747"/>
        <dbReference type="Rhea" id="RHEA-COMP:10748"/>
        <dbReference type="ChEBI" id="CHEBI:83833"/>
        <dbReference type="ChEBI" id="CHEBI:83834"/>
        <dbReference type="EC" id="5.2.1.8"/>
    </reaction>
</comment>
<dbReference type="Pfam" id="PF00254">
    <property type="entry name" value="FKBP_C"/>
    <property type="match status" value="1"/>
</dbReference>
<dbReference type="AlphaFoldDB" id="A0A6J6DEY4"/>